<evidence type="ECO:0000313" key="2">
    <source>
        <dbReference type="EMBL" id="APA12001.1"/>
    </source>
</evidence>
<feature type="chain" id="PRO_5010516758" description="DNase1 protein" evidence="1">
    <location>
        <begin position="22"/>
        <end position="165"/>
    </location>
</feature>
<dbReference type="AlphaFoldDB" id="A0A1D9QAQ3"/>
<dbReference type="EMBL" id="CP017821">
    <property type="protein sequence ID" value="APA12001.1"/>
    <property type="molecule type" value="Genomic_DNA"/>
</dbReference>
<gene>
    <name evidence="2" type="ORF">sscle_08g067710</name>
</gene>
<dbReference type="OrthoDB" id="3513524at2759"/>
<dbReference type="KEGG" id="ssl:SS1G_05569"/>
<protein>
    <recommendedName>
        <fullName evidence="4">DNase1 protein</fullName>
    </recommendedName>
</protein>
<dbReference type="OMA" id="HPECEDI"/>
<proteinExistence type="predicted"/>
<organism evidence="2 3">
    <name type="scientific">Sclerotinia sclerotiorum (strain ATCC 18683 / 1980 / Ss-1)</name>
    <name type="common">White mold</name>
    <name type="synonym">Whetzelinia sclerotiorum</name>
    <dbReference type="NCBI Taxonomy" id="665079"/>
    <lineage>
        <taxon>Eukaryota</taxon>
        <taxon>Fungi</taxon>
        <taxon>Dikarya</taxon>
        <taxon>Ascomycota</taxon>
        <taxon>Pezizomycotina</taxon>
        <taxon>Leotiomycetes</taxon>
        <taxon>Helotiales</taxon>
        <taxon>Sclerotiniaceae</taxon>
        <taxon>Sclerotinia</taxon>
    </lineage>
</organism>
<evidence type="ECO:0000313" key="3">
    <source>
        <dbReference type="Proteomes" id="UP000177798"/>
    </source>
</evidence>
<feature type="signal peptide" evidence="1">
    <location>
        <begin position="1"/>
        <end position="21"/>
    </location>
</feature>
<dbReference type="Proteomes" id="UP000177798">
    <property type="component" value="Chromosome 8"/>
</dbReference>
<evidence type="ECO:0008006" key="4">
    <source>
        <dbReference type="Google" id="ProtNLM"/>
    </source>
</evidence>
<sequence length="165" mass="18082">MLPTSVLKSVLAVLGASAVLAHNSITFVSYDNEARTLSFTNNPGSSYLSDIDFPGGTTIRVDFPAVWVGTVIAKKTDSVAPVHRVLAEMNFNAGYETFYDISAIDNHTDNSGIHFISPYGVIPLTRYHRPGCDVFPCDNAYLNPHDHHTRFTKATDFLCEVGTKN</sequence>
<name>A0A1D9QAQ3_SCLS1</name>
<keyword evidence="1" id="KW-0732">Signal</keyword>
<reference evidence="3" key="1">
    <citation type="journal article" date="2017" name="Genome Biol. Evol.">
        <title>The complete genome sequence of the phytopathogenic fungus Sclerotinia sclerotiorum reveals insights into the genome architecture of broad host range pathogens.</title>
        <authorList>
            <person name="Derbyshire M."/>
            <person name="Denton-Giles M."/>
            <person name="Hegedus D."/>
            <person name="Seifbarghy S."/>
            <person name="Rollins J."/>
            <person name="van Kan J."/>
            <person name="Seidl M.F."/>
            <person name="Faino L."/>
            <person name="Mbengue M."/>
            <person name="Navaud O."/>
            <person name="Raffaele S."/>
            <person name="Hammond-Kosack K."/>
            <person name="Heard S."/>
            <person name="Oliver R."/>
        </authorList>
    </citation>
    <scope>NUCLEOTIDE SEQUENCE [LARGE SCALE GENOMIC DNA]</scope>
    <source>
        <strain evidence="3">ATCC 18683 / 1980 / Ss-1</strain>
    </source>
</reference>
<dbReference type="RefSeq" id="XP_001594139.1">
    <property type="nucleotide sequence ID" value="XM_001594089.1"/>
</dbReference>
<dbReference type="VEuPathDB" id="FungiDB:sscle_08g067710"/>
<evidence type="ECO:0000256" key="1">
    <source>
        <dbReference type="SAM" id="SignalP"/>
    </source>
</evidence>
<accession>A0A1D9QAQ3</accession>